<dbReference type="KEGG" id="vhl:BME96_05935"/>
<feature type="transmembrane region" description="Helical" evidence="1">
    <location>
        <begin position="53"/>
        <end position="72"/>
    </location>
</feature>
<reference evidence="2 3" key="1">
    <citation type="submission" date="2016-11" db="EMBL/GenBank/DDBJ databases">
        <title>Complete genome sequencing of Virgibacillus halodenitrificans PDB-F2.</title>
        <authorList>
            <person name="Sun Z."/>
            <person name="Zhou Y."/>
            <person name="Li H."/>
        </authorList>
    </citation>
    <scope>NUCLEOTIDE SEQUENCE [LARGE SCALE GENOMIC DNA]</scope>
    <source>
        <strain evidence="2 3">PDB-F2</strain>
    </source>
</reference>
<gene>
    <name evidence="2" type="ORF">BME96_05935</name>
</gene>
<proteinExistence type="predicted"/>
<evidence type="ECO:0000256" key="1">
    <source>
        <dbReference type="SAM" id="Phobius"/>
    </source>
</evidence>
<evidence type="ECO:0000313" key="3">
    <source>
        <dbReference type="Proteomes" id="UP000182945"/>
    </source>
</evidence>
<name>A0AAC9IX67_VIRHA</name>
<keyword evidence="1" id="KW-1133">Transmembrane helix</keyword>
<dbReference type="Proteomes" id="UP000182945">
    <property type="component" value="Chromosome"/>
</dbReference>
<keyword evidence="1" id="KW-0812">Transmembrane</keyword>
<dbReference type="EMBL" id="CP017962">
    <property type="protein sequence ID" value="APC47736.1"/>
    <property type="molecule type" value="Genomic_DNA"/>
</dbReference>
<feature type="transmembrane region" description="Helical" evidence="1">
    <location>
        <begin position="16"/>
        <end position="41"/>
    </location>
</feature>
<evidence type="ECO:0000313" key="2">
    <source>
        <dbReference type="EMBL" id="APC47736.1"/>
    </source>
</evidence>
<keyword evidence="1" id="KW-0472">Membrane</keyword>
<feature type="transmembrane region" description="Helical" evidence="1">
    <location>
        <begin position="93"/>
        <end position="117"/>
    </location>
</feature>
<sequence length="119" mass="13480">MGLYYESTLNVLKKNFMLLIMAIVLLIPTFFLWAGAPFFIIGGLVENLISSQVLVFISISLSGGFLFSLYFLPFLYKIAKQLANITQIGVGNFLLRIHTTFIFICSVVYGITIYVIFQY</sequence>
<accession>A0AAC9IX67</accession>
<organism evidence="2 3">
    <name type="scientific">Virgibacillus halodenitrificans</name>
    <name type="common">Bacillus halodenitrificans</name>
    <dbReference type="NCBI Taxonomy" id="1482"/>
    <lineage>
        <taxon>Bacteria</taxon>
        <taxon>Bacillati</taxon>
        <taxon>Bacillota</taxon>
        <taxon>Bacilli</taxon>
        <taxon>Bacillales</taxon>
        <taxon>Bacillaceae</taxon>
        <taxon>Virgibacillus</taxon>
    </lineage>
</organism>
<protein>
    <submittedName>
        <fullName evidence="2">Uncharacterized protein</fullName>
    </submittedName>
</protein>
<dbReference type="AlphaFoldDB" id="A0AAC9IX67"/>